<accession>A0A974CXF2</accession>
<evidence type="ECO:0000313" key="1">
    <source>
        <dbReference type="EMBL" id="OCT80410.1"/>
    </source>
</evidence>
<dbReference type="Proteomes" id="UP000694892">
    <property type="component" value="Chromosome 5L"/>
</dbReference>
<gene>
    <name evidence="1" type="ORF">XELAEV_18027222mg</name>
</gene>
<name>A0A974CXF2_XENLA</name>
<sequence length="85" mass="9863">MSTPMCRLQGMEYWELSLEPGGGAHTSVVSENILFRSCILCSGRKVFVCFRDRSRYSCGPVHNRRCHSICTVWHISFRMVEVFHH</sequence>
<dbReference type="EMBL" id="CM004474">
    <property type="protein sequence ID" value="OCT80410.1"/>
    <property type="molecule type" value="Genomic_DNA"/>
</dbReference>
<dbReference type="AlphaFoldDB" id="A0A974CXF2"/>
<organism evidence="1 2">
    <name type="scientific">Xenopus laevis</name>
    <name type="common">African clawed frog</name>
    <dbReference type="NCBI Taxonomy" id="8355"/>
    <lineage>
        <taxon>Eukaryota</taxon>
        <taxon>Metazoa</taxon>
        <taxon>Chordata</taxon>
        <taxon>Craniata</taxon>
        <taxon>Vertebrata</taxon>
        <taxon>Euteleostomi</taxon>
        <taxon>Amphibia</taxon>
        <taxon>Batrachia</taxon>
        <taxon>Anura</taxon>
        <taxon>Pipoidea</taxon>
        <taxon>Pipidae</taxon>
        <taxon>Xenopodinae</taxon>
        <taxon>Xenopus</taxon>
        <taxon>Xenopus</taxon>
    </lineage>
</organism>
<proteinExistence type="predicted"/>
<evidence type="ECO:0000313" key="2">
    <source>
        <dbReference type="Proteomes" id="UP000694892"/>
    </source>
</evidence>
<reference evidence="2" key="1">
    <citation type="journal article" date="2016" name="Nature">
        <title>Genome evolution in the allotetraploid frog Xenopus laevis.</title>
        <authorList>
            <person name="Session A.M."/>
            <person name="Uno Y."/>
            <person name="Kwon T."/>
            <person name="Chapman J.A."/>
            <person name="Toyoda A."/>
            <person name="Takahashi S."/>
            <person name="Fukui A."/>
            <person name="Hikosaka A."/>
            <person name="Suzuki A."/>
            <person name="Kondo M."/>
            <person name="van Heeringen S.J."/>
            <person name="Quigley I."/>
            <person name="Heinz S."/>
            <person name="Ogino H."/>
            <person name="Ochi H."/>
            <person name="Hellsten U."/>
            <person name="Lyons J.B."/>
            <person name="Simakov O."/>
            <person name="Putnam N."/>
            <person name="Stites J."/>
            <person name="Kuroki Y."/>
            <person name="Tanaka T."/>
            <person name="Michiue T."/>
            <person name="Watanabe M."/>
            <person name="Bogdanovic O."/>
            <person name="Lister R."/>
            <person name="Georgiou G."/>
            <person name="Paranjpe S.S."/>
            <person name="van Kruijsbergen I."/>
            <person name="Shu S."/>
            <person name="Carlson J."/>
            <person name="Kinoshita T."/>
            <person name="Ohta Y."/>
            <person name="Mawaribuchi S."/>
            <person name="Jenkins J."/>
            <person name="Grimwood J."/>
            <person name="Schmutz J."/>
            <person name="Mitros T."/>
            <person name="Mozaffari S.V."/>
            <person name="Suzuki Y."/>
            <person name="Haramoto Y."/>
            <person name="Yamamoto T.S."/>
            <person name="Takagi C."/>
            <person name="Heald R."/>
            <person name="Miller K."/>
            <person name="Haudenschild C."/>
            <person name="Kitzman J."/>
            <person name="Nakayama T."/>
            <person name="Izutsu Y."/>
            <person name="Robert J."/>
            <person name="Fortriede J."/>
            <person name="Burns K."/>
            <person name="Lotay V."/>
            <person name="Karimi K."/>
            <person name="Yasuoka Y."/>
            <person name="Dichmann D.S."/>
            <person name="Flajnik M.F."/>
            <person name="Houston D.W."/>
            <person name="Shendure J."/>
            <person name="DuPasquier L."/>
            <person name="Vize P.D."/>
            <person name="Zorn A.M."/>
            <person name="Ito M."/>
            <person name="Marcotte E.M."/>
            <person name="Wallingford J.B."/>
            <person name="Ito Y."/>
            <person name="Asashima M."/>
            <person name="Ueno N."/>
            <person name="Matsuda Y."/>
            <person name="Veenstra G.J."/>
            <person name="Fujiyama A."/>
            <person name="Harland R.M."/>
            <person name="Taira M."/>
            <person name="Rokhsar D.S."/>
        </authorList>
    </citation>
    <scope>NUCLEOTIDE SEQUENCE [LARGE SCALE GENOMIC DNA]</scope>
    <source>
        <strain evidence="2">J</strain>
    </source>
</reference>
<protein>
    <submittedName>
        <fullName evidence="1">Uncharacterized protein</fullName>
    </submittedName>
</protein>